<feature type="compositionally biased region" description="Polar residues" evidence="1">
    <location>
        <begin position="1"/>
        <end position="14"/>
    </location>
</feature>
<reference evidence="2" key="1">
    <citation type="submission" date="2020-11" db="EMBL/GenBank/DDBJ databases">
        <authorList>
            <person name="Whitehead M."/>
        </authorList>
    </citation>
    <scope>NUCLEOTIDE SEQUENCE</scope>
    <source>
        <strain evidence="2">EGII</strain>
    </source>
</reference>
<protein>
    <submittedName>
        <fullName evidence="2">(Mediterranean fruit fly) hypothetical protein</fullName>
    </submittedName>
</protein>
<sequence>ELSNKLTVPTTLSALQRKAPDKTLPGISGENSGRKVAKSGNIMHEHKNMQAMPGQAPHDATPSDRRSNRHLPMECAGGRRAASANCLLQARGKHCINTSLTTHAAVI</sequence>
<proteinExistence type="predicted"/>
<name>A0A811UQR9_CERCA</name>
<gene>
    <name evidence="2" type="ORF">CCAP1982_LOCUS9748</name>
</gene>
<keyword evidence="3" id="KW-1185">Reference proteome</keyword>
<evidence type="ECO:0000256" key="1">
    <source>
        <dbReference type="SAM" id="MobiDB-lite"/>
    </source>
</evidence>
<organism evidence="2 3">
    <name type="scientific">Ceratitis capitata</name>
    <name type="common">Mediterranean fruit fly</name>
    <name type="synonym">Tephritis capitata</name>
    <dbReference type="NCBI Taxonomy" id="7213"/>
    <lineage>
        <taxon>Eukaryota</taxon>
        <taxon>Metazoa</taxon>
        <taxon>Ecdysozoa</taxon>
        <taxon>Arthropoda</taxon>
        <taxon>Hexapoda</taxon>
        <taxon>Insecta</taxon>
        <taxon>Pterygota</taxon>
        <taxon>Neoptera</taxon>
        <taxon>Endopterygota</taxon>
        <taxon>Diptera</taxon>
        <taxon>Brachycera</taxon>
        <taxon>Muscomorpha</taxon>
        <taxon>Tephritoidea</taxon>
        <taxon>Tephritidae</taxon>
        <taxon>Ceratitis</taxon>
        <taxon>Ceratitis</taxon>
    </lineage>
</organism>
<accession>A0A811UQR9</accession>
<comment type="caution">
    <text evidence="2">The sequence shown here is derived from an EMBL/GenBank/DDBJ whole genome shotgun (WGS) entry which is preliminary data.</text>
</comment>
<dbReference type="Proteomes" id="UP000606786">
    <property type="component" value="Unassembled WGS sequence"/>
</dbReference>
<dbReference type="AlphaFoldDB" id="A0A811UQR9"/>
<feature type="non-terminal residue" evidence="2">
    <location>
        <position position="1"/>
    </location>
</feature>
<evidence type="ECO:0000313" key="2">
    <source>
        <dbReference type="EMBL" id="CAD7001250.1"/>
    </source>
</evidence>
<evidence type="ECO:0000313" key="3">
    <source>
        <dbReference type="Proteomes" id="UP000606786"/>
    </source>
</evidence>
<feature type="region of interest" description="Disordered" evidence="1">
    <location>
        <begin position="1"/>
        <end position="71"/>
    </location>
</feature>
<dbReference type="EMBL" id="CAJHJT010000023">
    <property type="protein sequence ID" value="CAD7001250.1"/>
    <property type="molecule type" value="Genomic_DNA"/>
</dbReference>